<keyword evidence="2" id="KW-1185">Reference proteome</keyword>
<sequence>MFLEKKIKKSIYGYIDYEGQTMSEILANIIVFAYIAGFFLQKLTITFYILVSGALISLFIILPAWPMIPERKPTKNKFYIQYKHFLPKIIALIVEKVAGVLKKSKPKIEIENGLSTNKDDSKKYKSSHAIIRDDKTIMKKDNKVTIETVPPIKNTSPTSKCTQTFQVIVIGGGHAGCEAACAAARSGLNTAILTQNIEKIGETSCNPAFGGIGKGTLVREIDALDGLCDRSGIQFKVLNQSKDSGERILTNNIIITTGTFLNGEIHIGSKTFPAGRIGESATSHIKFRMGRLKTGTPPRLDQRTINYKHLIPQLGDEPPVPFSYFHSSDTVKNQILCYATYTTEETHKIVRDNLHTSIHVKKDVKGPRYCPSIESKVIHFPSRNHRIWLELEGIDSHIVYPNGISVSLPEEIQLKMLKSIPGLENVTMLQPGYGVEYDYVDPRELHSTLETKRIKGLWLAGQINGTTGYEEAASQGLLAGINASLSGRGLPQVTIPRSSAYMGVLVDDLVTKGVKEPYRMFTSRSEYRLSVRSDNADLRLTDLGQKWGIISKDRWEKFAKDRKLLMDAKAALEGLILSPHEWKLHNICVNMDGIKRSAMQLLAYPNVTIDAFFNLIPMLRDLPTNFHSRLNIESIYSEYVTRQESANRFLLLKDEKYVFPPDIDYNKLNNLSSEEKELLIYPYVVKTVLTSSGINIPFLHSLNSLSLALRQEMLLDP</sequence>
<evidence type="ECO:0000313" key="1">
    <source>
        <dbReference type="EMBL" id="KAG4306466.1"/>
    </source>
</evidence>
<gene>
    <name evidence="1" type="ORF">PORY_000454</name>
</gene>
<dbReference type="EMBL" id="JABTEG010000001">
    <property type="protein sequence ID" value="KAG4306466.1"/>
    <property type="molecule type" value="Genomic_DNA"/>
</dbReference>
<comment type="caution">
    <text evidence="1">The sequence shown here is derived from an EMBL/GenBank/DDBJ whole genome shotgun (WGS) entry which is preliminary data.</text>
</comment>
<protein>
    <submittedName>
        <fullName evidence="1">Uncharacterized protein</fullName>
    </submittedName>
</protein>
<name>A0ACB7CF80_9ASCO</name>
<dbReference type="Proteomes" id="UP000768646">
    <property type="component" value="Unassembled WGS sequence"/>
</dbReference>
<evidence type="ECO:0000313" key="2">
    <source>
        <dbReference type="Proteomes" id="UP000768646"/>
    </source>
</evidence>
<reference evidence="1 2" key="1">
    <citation type="journal article" date="2021" name="Commun. Biol.">
        <title>Genomic insights into the host specific adaptation of the Pneumocystis genus.</title>
        <authorList>
            <person name="Cisse O.H."/>
            <person name="Ma L."/>
            <person name="Dekker J.P."/>
            <person name="Khil P.P."/>
            <person name="Youn J.-H."/>
            <person name="Brenchley J.M."/>
            <person name="Blair R."/>
            <person name="Pahar B."/>
            <person name="Chabe M."/>
            <person name="Van Rompay K.K.A."/>
            <person name="Keesler R."/>
            <person name="Sukura A."/>
            <person name="Hirsch V."/>
            <person name="Kutty G."/>
            <person name="Liu Y."/>
            <person name="Peng L."/>
            <person name="Chen J."/>
            <person name="Song J."/>
            <person name="Weissenbacher-Lang C."/>
            <person name="Xu J."/>
            <person name="Upham N.S."/>
            <person name="Stajich J.E."/>
            <person name="Cuomo C.A."/>
            <person name="Cushion M.T."/>
            <person name="Kovacs J.A."/>
        </authorList>
    </citation>
    <scope>NUCLEOTIDE SEQUENCE [LARGE SCALE GENOMIC DNA]</scope>
    <source>
        <strain evidence="1 2">RABM</strain>
    </source>
</reference>
<proteinExistence type="predicted"/>
<organism evidence="1 2">
    <name type="scientific">Pneumocystis oryctolagi</name>
    <dbReference type="NCBI Taxonomy" id="42067"/>
    <lineage>
        <taxon>Eukaryota</taxon>
        <taxon>Fungi</taxon>
        <taxon>Dikarya</taxon>
        <taxon>Ascomycota</taxon>
        <taxon>Taphrinomycotina</taxon>
        <taxon>Pneumocystomycetes</taxon>
        <taxon>Pneumocystaceae</taxon>
        <taxon>Pneumocystis</taxon>
    </lineage>
</organism>
<accession>A0ACB7CF80</accession>